<evidence type="ECO:0000313" key="2">
    <source>
        <dbReference type="EMBL" id="TWW61321.1"/>
    </source>
</evidence>
<organism evidence="2 3">
    <name type="scientific">Takifugu flavidus</name>
    <name type="common">sansaifugu</name>
    <dbReference type="NCBI Taxonomy" id="433684"/>
    <lineage>
        <taxon>Eukaryota</taxon>
        <taxon>Metazoa</taxon>
        <taxon>Chordata</taxon>
        <taxon>Craniata</taxon>
        <taxon>Vertebrata</taxon>
        <taxon>Euteleostomi</taxon>
        <taxon>Actinopterygii</taxon>
        <taxon>Neopterygii</taxon>
        <taxon>Teleostei</taxon>
        <taxon>Neoteleostei</taxon>
        <taxon>Acanthomorphata</taxon>
        <taxon>Eupercaria</taxon>
        <taxon>Tetraodontiformes</taxon>
        <taxon>Tetradontoidea</taxon>
        <taxon>Tetraodontidae</taxon>
        <taxon>Takifugu</taxon>
    </lineage>
</organism>
<protein>
    <submittedName>
        <fullName evidence="2">Niban-like protein 1</fullName>
    </submittedName>
</protein>
<name>A0A5C6N4T7_9TELE</name>
<dbReference type="InterPro" id="IPR026088">
    <property type="entry name" value="Niban-like"/>
</dbReference>
<dbReference type="PANTHER" id="PTHR14392">
    <property type="entry name" value="NIBAN FAMILY MEMBER"/>
    <property type="match status" value="1"/>
</dbReference>
<comment type="caution">
    <text evidence="2">The sequence shown here is derived from an EMBL/GenBank/DDBJ whole genome shotgun (WGS) entry which is preliminary data.</text>
</comment>
<feature type="compositionally biased region" description="Basic and acidic residues" evidence="1">
    <location>
        <begin position="165"/>
        <end position="180"/>
    </location>
</feature>
<dbReference type="EMBL" id="RHFK02000018">
    <property type="protein sequence ID" value="TWW61321.1"/>
    <property type="molecule type" value="Genomic_DNA"/>
</dbReference>
<accession>A0A5C6N4T7</accession>
<evidence type="ECO:0000256" key="1">
    <source>
        <dbReference type="SAM" id="MobiDB-lite"/>
    </source>
</evidence>
<gene>
    <name evidence="2" type="ORF">D4764_05G0014110</name>
</gene>
<dbReference type="Proteomes" id="UP000324091">
    <property type="component" value="Chromosome 5"/>
</dbReference>
<sequence>MMAVKEAAVQRRHNLYRDSIVLSNSDPSLHLLGDNPSIDWAGEYGGGQEKTDGPEKEEKEEEGGEGQKKRRMKQVVSMIQVEDSDLPSPETGAEVPSIRDIPEEDGQQEVEQEVEQEDGQEEEQEEEQEDGQEEEQEVGQEEEEEEQEVHSEAANPPDLSSASVSEEKRIQPEEQRKDSEPLEGETAAGVLEDKDTPSDLEGSRGSHHLPPQALQKGPRPPLPPSPHDGG</sequence>
<feature type="compositionally biased region" description="Basic and acidic residues" evidence="1">
    <location>
        <begin position="191"/>
        <end position="204"/>
    </location>
</feature>
<dbReference type="AlphaFoldDB" id="A0A5C6N4T7"/>
<proteinExistence type="predicted"/>
<feature type="compositionally biased region" description="Acidic residues" evidence="1">
    <location>
        <begin position="102"/>
        <end position="147"/>
    </location>
</feature>
<evidence type="ECO:0000313" key="3">
    <source>
        <dbReference type="Proteomes" id="UP000324091"/>
    </source>
</evidence>
<dbReference type="PANTHER" id="PTHR14392:SF2">
    <property type="entry name" value="PROTEIN NIBAN 2"/>
    <property type="match status" value="1"/>
</dbReference>
<keyword evidence="3" id="KW-1185">Reference proteome</keyword>
<feature type="compositionally biased region" description="Pro residues" evidence="1">
    <location>
        <begin position="218"/>
        <end position="230"/>
    </location>
</feature>
<feature type="region of interest" description="Disordered" evidence="1">
    <location>
        <begin position="24"/>
        <end position="230"/>
    </location>
</feature>
<reference evidence="2 3" key="1">
    <citation type="submission" date="2019-04" db="EMBL/GenBank/DDBJ databases">
        <title>Chromosome genome assembly for Takifugu flavidus.</title>
        <authorList>
            <person name="Xiao S."/>
        </authorList>
    </citation>
    <scope>NUCLEOTIDE SEQUENCE [LARGE SCALE GENOMIC DNA]</scope>
    <source>
        <strain evidence="2">HTHZ2018</strain>
        <tissue evidence="2">Muscle</tissue>
    </source>
</reference>